<sequence>MKMFDATGKAFDVIAQAHRNMKAGAQVGKIVVTV</sequence>
<evidence type="ECO:0000313" key="2">
    <source>
        <dbReference type="Proteomes" id="UP000250416"/>
    </source>
</evidence>
<name>A0AAE8T218_BURCE</name>
<protein>
    <submittedName>
        <fullName evidence="1">Alcohol dehydrogenase</fullName>
    </submittedName>
</protein>
<reference evidence="1 2" key="1">
    <citation type="submission" date="2018-06" db="EMBL/GenBank/DDBJ databases">
        <authorList>
            <consortium name="Pathogen Informatics"/>
            <person name="Doyle S."/>
        </authorList>
    </citation>
    <scope>NUCLEOTIDE SEQUENCE [LARGE SCALE GENOMIC DNA]</scope>
    <source>
        <strain evidence="1 2">NCTC10661</strain>
    </source>
</reference>
<accession>A0AAE8T218</accession>
<gene>
    <name evidence="1" type="ORF">NCTC10661_01667</name>
</gene>
<proteinExistence type="predicted"/>
<organism evidence="1 2">
    <name type="scientific">Burkholderia cepacia</name>
    <name type="common">Pseudomonas cepacia</name>
    <dbReference type="NCBI Taxonomy" id="292"/>
    <lineage>
        <taxon>Bacteria</taxon>
        <taxon>Pseudomonadati</taxon>
        <taxon>Pseudomonadota</taxon>
        <taxon>Betaproteobacteria</taxon>
        <taxon>Burkholderiales</taxon>
        <taxon>Burkholderiaceae</taxon>
        <taxon>Burkholderia</taxon>
        <taxon>Burkholderia cepacia complex</taxon>
    </lineage>
</organism>
<dbReference type="Proteomes" id="UP000250416">
    <property type="component" value="Unassembled WGS sequence"/>
</dbReference>
<dbReference type="AlphaFoldDB" id="A0AAE8T218"/>
<evidence type="ECO:0000313" key="1">
    <source>
        <dbReference type="EMBL" id="SPV16874.1"/>
    </source>
</evidence>
<comment type="caution">
    <text evidence="1">The sequence shown here is derived from an EMBL/GenBank/DDBJ whole genome shotgun (WGS) entry which is preliminary data.</text>
</comment>
<dbReference type="EMBL" id="UARD01000007">
    <property type="protein sequence ID" value="SPV16874.1"/>
    <property type="molecule type" value="Genomic_DNA"/>
</dbReference>